<protein>
    <recommendedName>
        <fullName evidence="1">DUF5625 domain-containing protein</fullName>
    </recommendedName>
</protein>
<gene>
    <name evidence="2" type="ORF">GM658_18825</name>
</gene>
<reference evidence="2 3" key="1">
    <citation type="submission" date="2019-11" db="EMBL/GenBank/DDBJ databases">
        <title>Type strains purchased from KCTC, JCM and DSMZ.</title>
        <authorList>
            <person name="Lu H."/>
        </authorList>
    </citation>
    <scope>NUCLEOTIDE SEQUENCE [LARGE SCALE GENOMIC DNA]</scope>
    <source>
        <strain evidence="2 3">JCM 31587</strain>
    </source>
</reference>
<organism evidence="2 3">
    <name type="scientific">Massilia eburnea</name>
    <dbReference type="NCBI Taxonomy" id="1776165"/>
    <lineage>
        <taxon>Bacteria</taxon>
        <taxon>Pseudomonadati</taxon>
        <taxon>Pseudomonadota</taxon>
        <taxon>Betaproteobacteria</taxon>
        <taxon>Burkholderiales</taxon>
        <taxon>Oxalobacteraceae</taxon>
        <taxon>Telluria group</taxon>
        <taxon>Massilia</taxon>
    </lineage>
</organism>
<comment type="caution">
    <text evidence="2">The sequence shown here is derived from an EMBL/GenBank/DDBJ whole genome shotgun (WGS) entry which is preliminary data.</text>
</comment>
<accession>A0A6L6QJL8</accession>
<dbReference type="Proteomes" id="UP000472320">
    <property type="component" value="Unassembled WGS sequence"/>
</dbReference>
<dbReference type="Pfam" id="PF18539">
    <property type="entry name" value="DUF5625"/>
    <property type="match status" value="1"/>
</dbReference>
<evidence type="ECO:0000259" key="1">
    <source>
        <dbReference type="Pfam" id="PF18539"/>
    </source>
</evidence>
<sequence>MSPFIYSMCQKPIVGLAMATVALCEFPQLIKDAPLKLSEAGTVVTADVEVPVDLSYTLQLEVSNPAGDSLSKQEISILGDRRMEDCIEGTDLSKVSKQERASYGRPMAFKVEVRRKADNTVIHSRLVNTMCVASKWANQRSRSLGNIPLARGMYSIRVENVDAQTGLDHLSSNLALAPSIDRPLTAQR</sequence>
<evidence type="ECO:0000313" key="3">
    <source>
        <dbReference type="Proteomes" id="UP000472320"/>
    </source>
</evidence>
<dbReference type="RefSeq" id="WP_155455595.1">
    <property type="nucleotide sequence ID" value="NZ_WNKX01000015.1"/>
</dbReference>
<dbReference type="OrthoDB" id="8758687at2"/>
<feature type="domain" description="DUF5625" evidence="1">
    <location>
        <begin position="33"/>
        <end position="175"/>
    </location>
</feature>
<dbReference type="Gene3D" id="2.60.120.790">
    <property type="match status" value="1"/>
</dbReference>
<dbReference type="AlphaFoldDB" id="A0A6L6QJL8"/>
<keyword evidence="3" id="KW-1185">Reference proteome</keyword>
<dbReference type="InterPro" id="IPR041008">
    <property type="entry name" value="DUF5625"/>
</dbReference>
<evidence type="ECO:0000313" key="2">
    <source>
        <dbReference type="EMBL" id="MTW12668.1"/>
    </source>
</evidence>
<name>A0A6L6QJL8_9BURK</name>
<dbReference type="EMBL" id="WNKX01000015">
    <property type="protein sequence ID" value="MTW12668.1"/>
    <property type="molecule type" value="Genomic_DNA"/>
</dbReference>
<proteinExistence type="predicted"/>